<dbReference type="RefSeq" id="WP_125252626.1">
    <property type="nucleotide sequence ID" value="NZ_AQHF01000034.1"/>
</dbReference>
<proteinExistence type="predicted"/>
<evidence type="ECO:0000313" key="2">
    <source>
        <dbReference type="Proteomes" id="UP000660708"/>
    </source>
</evidence>
<evidence type="ECO:0008006" key="3">
    <source>
        <dbReference type="Google" id="ProtNLM"/>
    </source>
</evidence>
<keyword evidence="2" id="KW-1185">Reference proteome</keyword>
<dbReference type="Proteomes" id="UP000660708">
    <property type="component" value="Unassembled WGS sequence"/>
</dbReference>
<sequence length="70" mass="8234">MANLNDYFVHSPCVRQCCLDDNDVCVGCFRTLQEITSWSRFSEDEKREVIVNCTKRMHTSETKTHHPSKR</sequence>
<comment type="caution">
    <text evidence="1">The sequence shown here is derived from an EMBL/GenBank/DDBJ whole genome shotgun (WGS) entry which is preliminary data.</text>
</comment>
<name>A0A8I0N017_9GAMM</name>
<dbReference type="AlphaFoldDB" id="A0A8I0N017"/>
<dbReference type="Pfam" id="PF06945">
    <property type="entry name" value="DUF1289"/>
    <property type="match status" value="1"/>
</dbReference>
<dbReference type="InterPro" id="IPR010710">
    <property type="entry name" value="DUF1289"/>
</dbReference>
<dbReference type="PANTHER" id="PTHR35175:SF2">
    <property type="entry name" value="DUF1289 DOMAIN-CONTAINING PROTEIN"/>
    <property type="match status" value="1"/>
</dbReference>
<organism evidence="1 2">
    <name type="scientific">Pseudoalteromonas peptidolytica F12-50-A1</name>
    <dbReference type="NCBI Taxonomy" id="1315280"/>
    <lineage>
        <taxon>Bacteria</taxon>
        <taxon>Pseudomonadati</taxon>
        <taxon>Pseudomonadota</taxon>
        <taxon>Gammaproteobacteria</taxon>
        <taxon>Alteromonadales</taxon>
        <taxon>Pseudoalteromonadaceae</taxon>
        <taxon>Pseudoalteromonas</taxon>
    </lineage>
</organism>
<accession>A0A8I0N017</accession>
<reference evidence="1 2" key="1">
    <citation type="submission" date="2015-06" db="EMBL/GenBank/DDBJ databases">
        <title>Genome sequence of Pseudoalteromonas peptidolytica.</title>
        <authorList>
            <person name="Xie B.-B."/>
            <person name="Rong J.-C."/>
            <person name="Qin Q.-L."/>
            <person name="Zhang Y.-Z."/>
        </authorList>
    </citation>
    <scope>NUCLEOTIDE SEQUENCE [LARGE SCALE GENOMIC DNA]</scope>
    <source>
        <strain evidence="1 2">F12-50-A1</strain>
    </source>
</reference>
<dbReference type="EMBL" id="AQHF01000034">
    <property type="protein sequence ID" value="MBE0349070.1"/>
    <property type="molecule type" value="Genomic_DNA"/>
</dbReference>
<dbReference type="PANTHER" id="PTHR35175">
    <property type="entry name" value="DUF1289 DOMAIN-CONTAINING PROTEIN"/>
    <property type="match status" value="1"/>
</dbReference>
<gene>
    <name evidence="1" type="ORF">PPEP_b0974</name>
</gene>
<protein>
    <recommendedName>
        <fullName evidence="3">Fe-S protein</fullName>
    </recommendedName>
</protein>
<evidence type="ECO:0000313" key="1">
    <source>
        <dbReference type="EMBL" id="MBE0349070.1"/>
    </source>
</evidence>